<organism evidence="3 4">
    <name type="scientific">Paractinoplanes hotanensis</name>
    <dbReference type="NCBI Taxonomy" id="2906497"/>
    <lineage>
        <taxon>Bacteria</taxon>
        <taxon>Bacillati</taxon>
        <taxon>Actinomycetota</taxon>
        <taxon>Actinomycetes</taxon>
        <taxon>Micromonosporales</taxon>
        <taxon>Micromonosporaceae</taxon>
        <taxon>Paractinoplanes</taxon>
    </lineage>
</organism>
<keyword evidence="1" id="KW-0472">Membrane</keyword>
<keyword evidence="4" id="KW-1185">Reference proteome</keyword>
<dbReference type="RefSeq" id="WP_251804164.1">
    <property type="nucleotide sequence ID" value="NZ_JAMQOL010000076.1"/>
</dbReference>
<sequence length="80" mass="8795">MMYSHGGAAAWAVMMIALGLVLATAAAGLLITWARPHPRGPTAHDPIPDAERLLADRFARGEIDAEEYERRLHILRAARH</sequence>
<evidence type="ECO:0000313" key="4">
    <source>
        <dbReference type="Proteomes" id="UP001523216"/>
    </source>
</evidence>
<dbReference type="EMBL" id="JAMQOL010000076">
    <property type="protein sequence ID" value="MCM4084413.1"/>
    <property type="molecule type" value="Genomic_DNA"/>
</dbReference>
<evidence type="ECO:0000259" key="2">
    <source>
        <dbReference type="Pfam" id="PF09851"/>
    </source>
</evidence>
<feature type="transmembrane region" description="Helical" evidence="1">
    <location>
        <begin position="12"/>
        <end position="34"/>
    </location>
</feature>
<keyword evidence="1" id="KW-0812">Transmembrane</keyword>
<protein>
    <submittedName>
        <fullName evidence="3">SHOCT domain-containing protein</fullName>
    </submittedName>
</protein>
<accession>A0ABT0YEF7</accession>
<reference evidence="3 4" key="1">
    <citation type="submission" date="2022-06" db="EMBL/GenBank/DDBJ databases">
        <title>Actinoplanes abujensis sp. nov., isolated from Nigerian arid soil.</title>
        <authorList>
            <person name="Ding P."/>
        </authorList>
    </citation>
    <scope>NUCLEOTIDE SEQUENCE [LARGE SCALE GENOMIC DNA]</scope>
    <source>
        <strain evidence="4">TRM88002</strain>
    </source>
</reference>
<comment type="caution">
    <text evidence="3">The sequence shown here is derived from an EMBL/GenBank/DDBJ whole genome shotgun (WGS) entry which is preliminary data.</text>
</comment>
<feature type="domain" description="SHOCT" evidence="2">
    <location>
        <begin position="49"/>
        <end position="75"/>
    </location>
</feature>
<dbReference type="Pfam" id="PF09851">
    <property type="entry name" value="SHOCT"/>
    <property type="match status" value="1"/>
</dbReference>
<name>A0ABT0YEF7_9ACTN</name>
<gene>
    <name evidence="3" type="ORF">LXN57_43450</name>
</gene>
<evidence type="ECO:0000313" key="3">
    <source>
        <dbReference type="EMBL" id="MCM4084413.1"/>
    </source>
</evidence>
<dbReference type="InterPro" id="IPR018649">
    <property type="entry name" value="SHOCT"/>
</dbReference>
<proteinExistence type="predicted"/>
<keyword evidence="1" id="KW-1133">Transmembrane helix</keyword>
<dbReference type="Proteomes" id="UP001523216">
    <property type="component" value="Unassembled WGS sequence"/>
</dbReference>
<evidence type="ECO:0000256" key="1">
    <source>
        <dbReference type="SAM" id="Phobius"/>
    </source>
</evidence>